<evidence type="ECO:0000313" key="1">
    <source>
        <dbReference type="EMBL" id="KAK3209828.1"/>
    </source>
</evidence>
<name>A0AAN6LXY9_9PLEO</name>
<protein>
    <submittedName>
        <fullName evidence="1">Uncharacterized protein</fullName>
    </submittedName>
</protein>
<evidence type="ECO:0000313" key="2">
    <source>
        <dbReference type="Proteomes" id="UP001280581"/>
    </source>
</evidence>
<keyword evidence="2" id="KW-1185">Reference proteome</keyword>
<accession>A0AAN6LXY9</accession>
<dbReference type="AlphaFoldDB" id="A0AAN6LXY9"/>
<gene>
    <name evidence="1" type="ORF">GRF29_44g700540</name>
</gene>
<proteinExistence type="predicted"/>
<comment type="caution">
    <text evidence="1">The sequence shown here is derived from an EMBL/GenBank/DDBJ whole genome shotgun (WGS) entry which is preliminary data.</text>
</comment>
<dbReference type="EMBL" id="WVTA01000005">
    <property type="protein sequence ID" value="KAK3209828.1"/>
    <property type="molecule type" value="Genomic_DNA"/>
</dbReference>
<reference evidence="1 2" key="1">
    <citation type="submission" date="2021-02" db="EMBL/GenBank/DDBJ databases">
        <title>Genome assembly of Pseudopithomyces chartarum.</title>
        <authorList>
            <person name="Jauregui R."/>
            <person name="Singh J."/>
            <person name="Voisey C."/>
        </authorList>
    </citation>
    <scope>NUCLEOTIDE SEQUENCE [LARGE SCALE GENOMIC DNA]</scope>
    <source>
        <strain evidence="1 2">AGR01</strain>
    </source>
</reference>
<organism evidence="1 2">
    <name type="scientific">Pseudopithomyces chartarum</name>
    <dbReference type="NCBI Taxonomy" id="1892770"/>
    <lineage>
        <taxon>Eukaryota</taxon>
        <taxon>Fungi</taxon>
        <taxon>Dikarya</taxon>
        <taxon>Ascomycota</taxon>
        <taxon>Pezizomycotina</taxon>
        <taxon>Dothideomycetes</taxon>
        <taxon>Pleosporomycetidae</taxon>
        <taxon>Pleosporales</taxon>
        <taxon>Massarineae</taxon>
        <taxon>Didymosphaeriaceae</taxon>
        <taxon>Pseudopithomyces</taxon>
    </lineage>
</organism>
<dbReference type="Proteomes" id="UP001280581">
    <property type="component" value="Unassembled WGS sequence"/>
</dbReference>
<sequence>MSPRVFLPTARLALRSLRAPVRFNSNTTTSRTARVIEMAAQAERPSALESAVPVMWAACGGLAFAAWNRIEAREGSENVEKLLIV</sequence>